<feature type="region of interest" description="Disordered" evidence="1">
    <location>
        <begin position="1"/>
        <end position="26"/>
    </location>
</feature>
<dbReference type="PANTHER" id="PTHR32166">
    <property type="entry name" value="OSJNBA0013A04.12 PROTEIN"/>
    <property type="match status" value="1"/>
</dbReference>
<feature type="compositionally biased region" description="Acidic residues" evidence="1">
    <location>
        <begin position="466"/>
        <end position="490"/>
    </location>
</feature>
<dbReference type="InterPro" id="IPR012337">
    <property type="entry name" value="RNaseH-like_sf"/>
</dbReference>
<name>A0AAV5KKF4_9ROSI</name>
<dbReference type="EMBL" id="BPVZ01000067">
    <property type="protein sequence ID" value="GKV24968.1"/>
    <property type="molecule type" value="Genomic_DNA"/>
</dbReference>
<keyword evidence="5" id="KW-1185">Reference proteome</keyword>
<evidence type="ECO:0008006" key="6">
    <source>
        <dbReference type="Google" id="ProtNLM"/>
    </source>
</evidence>
<dbReference type="InterPro" id="IPR008906">
    <property type="entry name" value="HATC_C_dom"/>
</dbReference>
<feature type="domain" description="HAT C-terminal dimerisation" evidence="3">
    <location>
        <begin position="340"/>
        <end position="401"/>
    </location>
</feature>
<feature type="compositionally biased region" description="Basic and acidic residues" evidence="1">
    <location>
        <begin position="499"/>
        <end position="508"/>
    </location>
</feature>
<evidence type="ECO:0000313" key="5">
    <source>
        <dbReference type="Proteomes" id="UP001054252"/>
    </source>
</evidence>
<reference evidence="4 5" key="1">
    <citation type="journal article" date="2021" name="Commun. Biol.">
        <title>The genome of Shorea leprosula (Dipterocarpaceae) highlights the ecological relevance of drought in aseasonal tropical rainforests.</title>
        <authorList>
            <person name="Ng K.K.S."/>
            <person name="Kobayashi M.J."/>
            <person name="Fawcett J.A."/>
            <person name="Hatakeyama M."/>
            <person name="Paape T."/>
            <person name="Ng C.H."/>
            <person name="Ang C.C."/>
            <person name="Tnah L.H."/>
            <person name="Lee C.T."/>
            <person name="Nishiyama T."/>
            <person name="Sese J."/>
            <person name="O'Brien M.J."/>
            <person name="Copetti D."/>
            <person name="Mohd Noor M.I."/>
            <person name="Ong R.C."/>
            <person name="Putra M."/>
            <person name="Sireger I.Z."/>
            <person name="Indrioko S."/>
            <person name="Kosugi Y."/>
            <person name="Izuno A."/>
            <person name="Isagi Y."/>
            <person name="Lee S.L."/>
            <person name="Shimizu K.K."/>
        </authorList>
    </citation>
    <scope>NUCLEOTIDE SEQUENCE [LARGE SCALE GENOMIC DNA]</scope>
    <source>
        <strain evidence="4">214</strain>
    </source>
</reference>
<dbReference type="SUPFAM" id="SSF53098">
    <property type="entry name" value="Ribonuclease H-like"/>
    <property type="match status" value="2"/>
</dbReference>
<sequence length="508" mass="57199">MNTNLSSDASNVTATSTSSSSLKKKSDDVGWAYGELYDSKDLNAVKFLDEAKKRCREALAGVKIGKDQKPQELAEIREVVVSSLKMQQGMEIDVDAIDIPVPPPAKQLRKLGPLDKFSLKNMDVSKIFEKDLKQQRLDDSIVKERMNDVHPYVARCVCQAGIPFNAIAHPSFIAIMEVVGNHGRGYWPPSQYQLSVPLFKKEAERTKESLKNHEEEWKETGCSLMTDAWVDRKRRSIMNLCVNSRLGTIFLSSKEESEDAHTAKYIVNYVNKGIDEVGEENVVQVVIDNAANNMAAARLVLEKRPKLFWNCCAAHTIDSILEGISKIPKFHNAITKAKIAWWTTWGAETPYLCKMATRILSLTSSASRCEHNWSCFEGIYTKKRNRLEASRLNDLVFIQFNAKLSNKEKRASENGDIVEEDKLFPGINISCTVVAEALGVDSILEPRRSTRSHFTLTPPLMRELNEELDESSDEKEPGVDEDVGFVDSDEDRVLQFQGDDAKPWSDDE</sequence>
<gene>
    <name evidence="4" type="ORF">SLEP1_g34497</name>
</gene>
<accession>A0AAV5KKF4</accession>
<evidence type="ECO:0000259" key="2">
    <source>
        <dbReference type="Pfam" id="PF04937"/>
    </source>
</evidence>
<dbReference type="GO" id="GO:0046983">
    <property type="term" value="F:protein dimerization activity"/>
    <property type="evidence" value="ECO:0007669"/>
    <property type="project" value="InterPro"/>
</dbReference>
<evidence type="ECO:0000259" key="3">
    <source>
        <dbReference type="Pfam" id="PF05699"/>
    </source>
</evidence>
<dbReference type="Proteomes" id="UP001054252">
    <property type="component" value="Unassembled WGS sequence"/>
</dbReference>
<feature type="compositionally biased region" description="Low complexity" evidence="1">
    <location>
        <begin position="1"/>
        <end position="21"/>
    </location>
</feature>
<proteinExistence type="predicted"/>
<protein>
    <recommendedName>
        <fullName evidence="6">DUF659 domain-containing protein</fullName>
    </recommendedName>
</protein>
<dbReference type="AlphaFoldDB" id="A0AAV5KKF4"/>
<feature type="region of interest" description="Disordered" evidence="1">
    <location>
        <begin position="454"/>
        <end position="508"/>
    </location>
</feature>
<feature type="domain" description="DUF659" evidence="2">
    <location>
        <begin position="189"/>
        <end position="338"/>
    </location>
</feature>
<organism evidence="4 5">
    <name type="scientific">Rubroshorea leprosula</name>
    <dbReference type="NCBI Taxonomy" id="152421"/>
    <lineage>
        <taxon>Eukaryota</taxon>
        <taxon>Viridiplantae</taxon>
        <taxon>Streptophyta</taxon>
        <taxon>Embryophyta</taxon>
        <taxon>Tracheophyta</taxon>
        <taxon>Spermatophyta</taxon>
        <taxon>Magnoliopsida</taxon>
        <taxon>eudicotyledons</taxon>
        <taxon>Gunneridae</taxon>
        <taxon>Pentapetalae</taxon>
        <taxon>rosids</taxon>
        <taxon>malvids</taxon>
        <taxon>Malvales</taxon>
        <taxon>Dipterocarpaceae</taxon>
        <taxon>Rubroshorea</taxon>
    </lineage>
</organism>
<dbReference type="PANTHER" id="PTHR32166:SF74">
    <property type="entry name" value="OS05G0256350 PROTEIN"/>
    <property type="match status" value="1"/>
</dbReference>
<dbReference type="Pfam" id="PF04937">
    <property type="entry name" value="DUF659"/>
    <property type="match status" value="1"/>
</dbReference>
<evidence type="ECO:0000256" key="1">
    <source>
        <dbReference type="SAM" id="MobiDB-lite"/>
    </source>
</evidence>
<dbReference type="Pfam" id="PF05699">
    <property type="entry name" value="Dimer_Tnp_hAT"/>
    <property type="match status" value="1"/>
</dbReference>
<dbReference type="InterPro" id="IPR007021">
    <property type="entry name" value="DUF659"/>
</dbReference>
<evidence type="ECO:0000313" key="4">
    <source>
        <dbReference type="EMBL" id="GKV24968.1"/>
    </source>
</evidence>
<comment type="caution">
    <text evidence="4">The sequence shown here is derived from an EMBL/GenBank/DDBJ whole genome shotgun (WGS) entry which is preliminary data.</text>
</comment>